<evidence type="ECO:0000313" key="2">
    <source>
        <dbReference type="EMBL" id="HHE55590.1"/>
    </source>
</evidence>
<proteinExistence type="predicted"/>
<dbReference type="InterPro" id="IPR036061">
    <property type="entry name" value="CheW-like_dom_sf"/>
</dbReference>
<dbReference type="SUPFAM" id="SSF50341">
    <property type="entry name" value="CheW-like"/>
    <property type="match status" value="1"/>
</dbReference>
<dbReference type="InterPro" id="IPR002545">
    <property type="entry name" value="CheW-lke_dom"/>
</dbReference>
<evidence type="ECO:0000259" key="1">
    <source>
        <dbReference type="PROSITE" id="PS50851"/>
    </source>
</evidence>
<accession>A0A7V5H4D5</accession>
<dbReference type="Gene3D" id="2.40.50.180">
    <property type="entry name" value="CheA-289, Domain 4"/>
    <property type="match status" value="1"/>
</dbReference>
<dbReference type="GO" id="GO:0006935">
    <property type="term" value="P:chemotaxis"/>
    <property type="evidence" value="ECO:0007669"/>
    <property type="project" value="InterPro"/>
</dbReference>
<organism evidence="2">
    <name type="scientific">Caldithrix abyssi</name>
    <dbReference type="NCBI Taxonomy" id="187145"/>
    <lineage>
        <taxon>Bacteria</taxon>
        <taxon>Pseudomonadati</taxon>
        <taxon>Calditrichota</taxon>
        <taxon>Calditrichia</taxon>
        <taxon>Calditrichales</taxon>
        <taxon>Calditrichaceae</taxon>
        <taxon>Caldithrix</taxon>
    </lineage>
</organism>
<gene>
    <name evidence="2" type="ORF">ENL21_07390</name>
</gene>
<dbReference type="PANTHER" id="PTHR22617:SF23">
    <property type="entry name" value="CHEMOTAXIS PROTEIN CHEW"/>
    <property type="match status" value="1"/>
</dbReference>
<dbReference type="PROSITE" id="PS50851">
    <property type="entry name" value="CHEW"/>
    <property type="match status" value="1"/>
</dbReference>
<dbReference type="PANTHER" id="PTHR22617">
    <property type="entry name" value="CHEMOTAXIS SENSOR HISTIDINE KINASE-RELATED"/>
    <property type="match status" value="1"/>
</dbReference>
<comment type="caution">
    <text evidence="2">The sequence shown here is derived from an EMBL/GenBank/DDBJ whole genome shotgun (WGS) entry which is preliminary data.</text>
</comment>
<dbReference type="Gene3D" id="2.30.30.40">
    <property type="entry name" value="SH3 Domains"/>
    <property type="match status" value="1"/>
</dbReference>
<sequence>MNKTQKILFERTKLLAQKIREYKDSERVEVIQFILGKEQYAIEAKSIKAIQPKSKITHLPGLPEVILGITSLAGEIFTVLDLTKLLNIEHAKHDRQYIIFLNHSTVKISFLIDAIVEFKFIELKEIQQNIAGLKGIESGLIKGLLPGAIALLNPVKLLSFKIKA</sequence>
<dbReference type="GO" id="GO:0007165">
    <property type="term" value="P:signal transduction"/>
    <property type="evidence" value="ECO:0007669"/>
    <property type="project" value="InterPro"/>
</dbReference>
<name>A0A7V5H4D5_CALAY</name>
<protein>
    <recommendedName>
        <fullName evidence="1">CheW-like domain-containing protein</fullName>
    </recommendedName>
</protein>
<dbReference type="EMBL" id="DRTD01000548">
    <property type="protein sequence ID" value="HHE55590.1"/>
    <property type="molecule type" value="Genomic_DNA"/>
</dbReference>
<reference evidence="2" key="1">
    <citation type="journal article" date="2020" name="mSystems">
        <title>Genome- and Community-Level Interaction Insights into Carbon Utilization and Element Cycling Functions of Hydrothermarchaeota in Hydrothermal Sediment.</title>
        <authorList>
            <person name="Zhou Z."/>
            <person name="Liu Y."/>
            <person name="Xu W."/>
            <person name="Pan J."/>
            <person name="Luo Z.H."/>
            <person name="Li M."/>
        </authorList>
    </citation>
    <scope>NUCLEOTIDE SEQUENCE [LARGE SCALE GENOMIC DNA]</scope>
    <source>
        <strain evidence="2">HyVt-76</strain>
    </source>
</reference>
<dbReference type="InterPro" id="IPR039315">
    <property type="entry name" value="CheW"/>
</dbReference>
<dbReference type="Proteomes" id="UP000886111">
    <property type="component" value="Unassembled WGS sequence"/>
</dbReference>
<dbReference type="AlphaFoldDB" id="A0A7V5H4D5"/>
<feature type="domain" description="CheW-like" evidence="1">
    <location>
        <begin position="27"/>
        <end position="164"/>
    </location>
</feature>
<dbReference type="SMART" id="SM00260">
    <property type="entry name" value="CheW"/>
    <property type="match status" value="1"/>
</dbReference>
<dbReference type="Pfam" id="PF01584">
    <property type="entry name" value="CheW"/>
    <property type="match status" value="1"/>
</dbReference>
<dbReference type="GO" id="GO:0005829">
    <property type="term" value="C:cytosol"/>
    <property type="evidence" value="ECO:0007669"/>
    <property type="project" value="TreeGrafter"/>
</dbReference>